<feature type="domain" description="HTH araC/xylS-type" evidence="4">
    <location>
        <begin position="178"/>
        <end position="276"/>
    </location>
</feature>
<comment type="caution">
    <text evidence="5">The sequence shown here is derived from an EMBL/GenBank/DDBJ whole genome shotgun (WGS) entry which is preliminary data.</text>
</comment>
<dbReference type="InterPro" id="IPR018060">
    <property type="entry name" value="HTH_AraC"/>
</dbReference>
<protein>
    <submittedName>
        <fullName evidence="5">AraC family transcriptional regulator</fullName>
    </submittedName>
</protein>
<organism evidence="5 6">
    <name type="scientific">Paraglaciecola algarum</name>
    <dbReference type="NCBI Taxonomy" id="3050085"/>
    <lineage>
        <taxon>Bacteria</taxon>
        <taxon>Pseudomonadati</taxon>
        <taxon>Pseudomonadota</taxon>
        <taxon>Gammaproteobacteria</taxon>
        <taxon>Alteromonadales</taxon>
        <taxon>Alteromonadaceae</taxon>
        <taxon>Paraglaciecola</taxon>
    </lineage>
</organism>
<dbReference type="SMART" id="SM00342">
    <property type="entry name" value="HTH_ARAC"/>
    <property type="match status" value="1"/>
</dbReference>
<evidence type="ECO:0000313" key="5">
    <source>
        <dbReference type="EMBL" id="MCF2950018.1"/>
    </source>
</evidence>
<dbReference type="SUPFAM" id="SSF46689">
    <property type="entry name" value="Homeodomain-like"/>
    <property type="match status" value="2"/>
</dbReference>
<keyword evidence="3" id="KW-0804">Transcription</keyword>
<keyword evidence="1" id="KW-0805">Transcription regulation</keyword>
<dbReference type="InterPro" id="IPR037923">
    <property type="entry name" value="HTH-like"/>
</dbReference>
<evidence type="ECO:0000313" key="6">
    <source>
        <dbReference type="Proteomes" id="UP001521137"/>
    </source>
</evidence>
<evidence type="ECO:0000256" key="3">
    <source>
        <dbReference type="ARBA" id="ARBA00023163"/>
    </source>
</evidence>
<dbReference type="Gene3D" id="1.10.10.60">
    <property type="entry name" value="Homeodomain-like"/>
    <property type="match status" value="2"/>
</dbReference>
<accession>A0ABS9DDE7</accession>
<dbReference type="InterPro" id="IPR009057">
    <property type="entry name" value="Homeodomain-like_sf"/>
</dbReference>
<name>A0ABS9DDE7_9ALTE</name>
<dbReference type="SUPFAM" id="SSF51215">
    <property type="entry name" value="Regulatory protein AraC"/>
    <property type="match status" value="1"/>
</dbReference>
<dbReference type="PROSITE" id="PS01124">
    <property type="entry name" value="HTH_ARAC_FAMILY_2"/>
    <property type="match status" value="1"/>
</dbReference>
<evidence type="ECO:0000256" key="2">
    <source>
        <dbReference type="ARBA" id="ARBA00023125"/>
    </source>
</evidence>
<proteinExistence type="predicted"/>
<dbReference type="InterPro" id="IPR020449">
    <property type="entry name" value="Tscrpt_reg_AraC-type_HTH"/>
</dbReference>
<reference evidence="5 6" key="1">
    <citation type="submission" date="2022-01" db="EMBL/GenBank/DDBJ databases">
        <title>Paraglaciecola sp. G1-23.</title>
        <authorList>
            <person name="Jin M.S."/>
            <person name="Han D.M."/>
            <person name="Kim H.M."/>
            <person name="Jeon C.O."/>
        </authorList>
    </citation>
    <scope>NUCLEOTIDE SEQUENCE [LARGE SCALE GENOMIC DNA]</scope>
    <source>
        <strain evidence="5 6">G1-23</strain>
    </source>
</reference>
<dbReference type="PRINTS" id="PR00032">
    <property type="entry name" value="HTHARAC"/>
</dbReference>
<dbReference type="PANTHER" id="PTHR43280">
    <property type="entry name" value="ARAC-FAMILY TRANSCRIPTIONAL REGULATOR"/>
    <property type="match status" value="1"/>
</dbReference>
<gene>
    <name evidence="5" type="ORF">L0668_18005</name>
</gene>
<sequence>MSKNSQWPDILVIGPECDERFVECDNTPELKRLACSISGASNLVGNYTVARSNPEWHAIIYVIGGELDLTTNYGHHTVGSCNLVTLPAGQPFIMDLKADHLDIAWFHIEQGHQWDKLIKGRADVEFCEVTQQVYHSLSLIYYEPQPLLRESVFSQLESYINHSLSPADGRSPESQRIWQLQQELEKRLHYNWTVESMADIANYSSPHLHRLFQREFGQSPVQHLIHLRMERAKYLLTHTDWTLEQIGEQVGYSDVFNFSKRFKKSTGMAPGKYRKVNELRDAK</sequence>
<keyword evidence="6" id="KW-1185">Reference proteome</keyword>
<dbReference type="RefSeq" id="WP_235314120.1">
    <property type="nucleotide sequence ID" value="NZ_JAKGAS010000013.1"/>
</dbReference>
<dbReference type="InterPro" id="IPR018062">
    <property type="entry name" value="HTH_AraC-typ_CS"/>
</dbReference>
<dbReference type="EMBL" id="JAKGAS010000013">
    <property type="protein sequence ID" value="MCF2950018.1"/>
    <property type="molecule type" value="Genomic_DNA"/>
</dbReference>
<dbReference type="Proteomes" id="UP001521137">
    <property type="component" value="Unassembled WGS sequence"/>
</dbReference>
<dbReference type="PANTHER" id="PTHR43280:SF28">
    <property type="entry name" value="HTH-TYPE TRANSCRIPTIONAL ACTIVATOR RHAS"/>
    <property type="match status" value="1"/>
</dbReference>
<evidence type="ECO:0000256" key="1">
    <source>
        <dbReference type="ARBA" id="ARBA00023015"/>
    </source>
</evidence>
<keyword evidence="2" id="KW-0238">DNA-binding</keyword>
<dbReference type="Pfam" id="PF12833">
    <property type="entry name" value="HTH_18"/>
    <property type="match status" value="1"/>
</dbReference>
<dbReference type="PROSITE" id="PS00041">
    <property type="entry name" value="HTH_ARAC_FAMILY_1"/>
    <property type="match status" value="1"/>
</dbReference>
<evidence type="ECO:0000259" key="4">
    <source>
        <dbReference type="PROSITE" id="PS01124"/>
    </source>
</evidence>